<dbReference type="InterPro" id="IPR008991">
    <property type="entry name" value="Translation_prot_SH3-like_sf"/>
</dbReference>
<dbReference type="NCBIfam" id="NF033644">
    <property type="entry name" value="antiterm_UpxY"/>
    <property type="match status" value="1"/>
</dbReference>
<evidence type="ECO:0000256" key="1">
    <source>
        <dbReference type="ARBA" id="ARBA00022814"/>
    </source>
</evidence>
<dbReference type="PANTHER" id="PTHR30265:SF4">
    <property type="entry name" value="KOW MOTIF FAMILY PROTEIN, EXPRESSED"/>
    <property type="match status" value="1"/>
</dbReference>
<dbReference type="AlphaFoldDB" id="A0A2P8G7U3"/>
<feature type="domain" description="NusG-like N-terminal" evidence="4">
    <location>
        <begin position="8"/>
        <end position="105"/>
    </location>
</feature>
<organism evidence="5 6">
    <name type="scientific">Chitinophaga ginsengisoli</name>
    <dbReference type="NCBI Taxonomy" id="363837"/>
    <lineage>
        <taxon>Bacteria</taxon>
        <taxon>Pseudomonadati</taxon>
        <taxon>Bacteroidota</taxon>
        <taxon>Chitinophagia</taxon>
        <taxon>Chitinophagales</taxon>
        <taxon>Chitinophagaceae</taxon>
        <taxon>Chitinophaga</taxon>
    </lineage>
</organism>
<keyword evidence="3" id="KW-0804">Transcription</keyword>
<keyword evidence="2" id="KW-0805">Transcription regulation</keyword>
<accession>A0A2P8G7U3</accession>
<dbReference type="EMBL" id="PYGK01000006">
    <property type="protein sequence ID" value="PSL30049.1"/>
    <property type="molecule type" value="Genomic_DNA"/>
</dbReference>
<comment type="caution">
    <text evidence="5">The sequence shown here is derived from an EMBL/GenBank/DDBJ whole genome shotgun (WGS) entry which is preliminary data.</text>
</comment>
<dbReference type="SUPFAM" id="SSF82679">
    <property type="entry name" value="N-utilization substance G protein NusG, N-terminal domain"/>
    <property type="match status" value="1"/>
</dbReference>
<evidence type="ECO:0000256" key="2">
    <source>
        <dbReference type="ARBA" id="ARBA00023015"/>
    </source>
</evidence>
<dbReference type="SUPFAM" id="SSF50104">
    <property type="entry name" value="Translation proteins SH3-like domain"/>
    <property type="match status" value="1"/>
</dbReference>
<dbReference type="GO" id="GO:0006354">
    <property type="term" value="P:DNA-templated transcription elongation"/>
    <property type="evidence" value="ECO:0007669"/>
    <property type="project" value="InterPro"/>
</dbReference>
<reference evidence="5 6" key="1">
    <citation type="submission" date="2018-03" db="EMBL/GenBank/DDBJ databases">
        <title>Genomic Encyclopedia of Archaeal and Bacterial Type Strains, Phase II (KMG-II): from individual species to whole genera.</title>
        <authorList>
            <person name="Goeker M."/>
        </authorList>
    </citation>
    <scope>NUCLEOTIDE SEQUENCE [LARGE SCALE GENOMIC DNA]</scope>
    <source>
        <strain evidence="5 6">DSM 18107</strain>
    </source>
</reference>
<dbReference type="Proteomes" id="UP000240978">
    <property type="component" value="Unassembled WGS sequence"/>
</dbReference>
<dbReference type="Pfam" id="PF02357">
    <property type="entry name" value="NusG"/>
    <property type="match status" value="1"/>
</dbReference>
<evidence type="ECO:0000313" key="6">
    <source>
        <dbReference type="Proteomes" id="UP000240978"/>
    </source>
</evidence>
<gene>
    <name evidence="5" type="ORF">CLV42_106386</name>
</gene>
<proteinExistence type="predicted"/>
<name>A0A2P8G7U3_9BACT</name>
<dbReference type="PANTHER" id="PTHR30265">
    <property type="entry name" value="RHO-INTERACTING TRANSCRIPTION TERMINATION FACTOR NUSG"/>
    <property type="match status" value="1"/>
</dbReference>
<evidence type="ECO:0000256" key="3">
    <source>
        <dbReference type="ARBA" id="ARBA00023163"/>
    </source>
</evidence>
<dbReference type="Gene3D" id="3.30.70.940">
    <property type="entry name" value="NusG, N-terminal domain"/>
    <property type="match status" value="1"/>
</dbReference>
<dbReference type="RefSeq" id="WP_170117551.1">
    <property type="nucleotide sequence ID" value="NZ_PYGK01000006.1"/>
</dbReference>
<dbReference type="InterPro" id="IPR043425">
    <property type="entry name" value="NusG-like"/>
</dbReference>
<evidence type="ECO:0000313" key="5">
    <source>
        <dbReference type="EMBL" id="PSL30049.1"/>
    </source>
</evidence>
<dbReference type="InterPro" id="IPR036735">
    <property type="entry name" value="NGN_dom_sf"/>
</dbReference>
<dbReference type="SMART" id="SM00738">
    <property type="entry name" value="NGN"/>
    <property type="match status" value="1"/>
</dbReference>
<keyword evidence="1" id="KW-0889">Transcription antitermination</keyword>
<evidence type="ECO:0000259" key="4">
    <source>
        <dbReference type="SMART" id="SM00738"/>
    </source>
</evidence>
<keyword evidence="6" id="KW-1185">Reference proteome</keyword>
<dbReference type="GO" id="GO:0031564">
    <property type="term" value="P:transcription antitermination"/>
    <property type="evidence" value="ECO:0007669"/>
    <property type="project" value="UniProtKB-KW"/>
</dbReference>
<protein>
    <submittedName>
        <fullName evidence="5">Transcription antitermination factor NusG</fullName>
    </submittedName>
</protein>
<sequence>MALQNTPKFDWHLLYTRPRFEAKLKKEITDLQYECYLPMRTVTRKWSDRIKKLNEPLFPGYVFVKIPRKDRYRILLLNGSVGFVSFEGEPAILQEKLIEDVRRLEMHDTESIPYYSTGEKVMITQGAFAGFEGELIRIQSRLKVVIKISPIKQALAVEVDSSCISRLVY</sequence>
<dbReference type="CDD" id="cd09895">
    <property type="entry name" value="NGN_SP_UpxY"/>
    <property type="match status" value="1"/>
</dbReference>
<dbReference type="InterPro" id="IPR006645">
    <property type="entry name" value="NGN-like_dom"/>
</dbReference>